<gene>
    <name evidence="2" type="ORF">CC78DRAFT_547755</name>
</gene>
<protein>
    <submittedName>
        <fullName evidence="2">Uncharacterized protein</fullName>
    </submittedName>
</protein>
<dbReference type="AlphaFoldDB" id="A0A9P4N612"/>
<evidence type="ECO:0000313" key="3">
    <source>
        <dbReference type="Proteomes" id="UP000800093"/>
    </source>
</evidence>
<keyword evidence="3" id="KW-1185">Reference proteome</keyword>
<dbReference type="Proteomes" id="UP000800093">
    <property type="component" value="Unassembled WGS sequence"/>
</dbReference>
<proteinExistence type="predicted"/>
<comment type="caution">
    <text evidence="2">The sequence shown here is derived from an EMBL/GenBank/DDBJ whole genome shotgun (WGS) entry which is preliminary data.</text>
</comment>
<organism evidence="2 3">
    <name type="scientific">Lojkania enalia</name>
    <dbReference type="NCBI Taxonomy" id="147567"/>
    <lineage>
        <taxon>Eukaryota</taxon>
        <taxon>Fungi</taxon>
        <taxon>Dikarya</taxon>
        <taxon>Ascomycota</taxon>
        <taxon>Pezizomycotina</taxon>
        <taxon>Dothideomycetes</taxon>
        <taxon>Pleosporomycetidae</taxon>
        <taxon>Pleosporales</taxon>
        <taxon>Pleosporales incertae sedis</taxon>
        <taxon>Lojkania</taxon>
    </lineage>
</organism>
<evidence type="ECO:0000313" key="2">
    <source>
        <dbReference type="EMBL" id="KAF2260081.1"/>
    </source>
</evidence>
<dbReference type="EMBL" id="ML986689">
    <property type="protein sequence ID" value="KAF2260081.1"/>
    <property type="molecule type" value="Genomic_DNA"/>
</dbReference>
<keyword evidence="1" id="KW-0175">Coiled coil</keyword>
<sequence length="307" mass="34487">MGQECEGLFNEHVLLLPTLRPPQPCHARRILDPDSPRPVIILTTATDRCSKGLSPVFKPVLRYLKNPPYVQHIYLDYSVLSLAAATTPDDRISCDLMLVGASSPNIAGAIGKRFSWDPKRSSLPTRIREVGVPASFGRSDDLIRDFWAWTELHIDPMDSPSISSALGGGSDYHEVVLRSTNAEEKNSALFSTQDEDERLPRYADDETLVMLFQWTSHADADRFKNPLEKSCGVNGQSVGFDIWDYHVDYPVRQMKDLGAKVESYRLELRRVEARTELARREVRERSGSRRLRGMAVGLGETVSGLWG</sequence>
<name>A0A9P4N612_9PLEO</name>
<accession>A0A9P4N612</accession>
<dbReference type="OrthoDB" id="3788658at2759"/>
<evidence type="ECO:0000256" key="1">
    <source>
        <dbReference type="SAM" id="Coils"/>
    </source>
</evidence>
<feature type="coiled-coil region" evidence="1">
    <location>
        <begin position="254"/>
        <end position="281"/>
    </location>
</feature>
<reference evidence="3" key="1">
    <citation type="journal article" date="2020" name="Stud. Mycol.">
        <title>101 Dothideomycetes genomes: A test case for predicting lifestyles and emergence of pathogens.</title>
        <authorList>
            <person name="Haridas S."/>
            <person name="Albert R."/>
            <person name="Binder M."/>
            <person name="Bloem J."/>
            <person name="LaButti K."/>
            <person name="Salamov A."/>
            <person name="Andreopoulos B."/>
            <person name="Baker S."/>
            <person name="Barry K."/>
            <person name="Bills G."/>
            <person name="Bluhm B."/>
            <person name="Cannon C."/>
            <person name="Castanera R."/>
            <person name="Culley D."/>
            <person name="Daum C."/>
            <person name="Ezra D."/>
            <person name="Gonzalez J."/>
            <person name="Henrissat B."/>
            <person name="Kuo A."/>
            <person name="Liang C."/>
            <person name="Lipzen A."/>
            <person name="Lutzoni F."/>
            <person name="Magnuson J."/>
            <person name="Mondo S."/>
            <person name="Nolan M."/>
            <person name="Ohm R."/>
            <person name="Pangilinan J."/>
            <person name="Park H.-J."/>
            <person name="Ramirez L."/>
            <person name="Alfaro M."/>
            <person name="Sun H."/>
            <person name="Tritt A."/>
            <person name="Yoshinaga Y."/>
            <person name="Zwiers L.-H."/>
            <person name="Turgeon B."/>
            <person name="Goodwin S."/>
            <person name="Spatafora J."/>
            <person name="Crous P."/>
            <person name="Grigoriev I."/>
        </authorList>
    </citation>
    <scope>NUCLEOTIDE SEQUENCE [LARGE SCALE GENOMIC DNA]</scope>
    <source>
        <strain evidence="3">CBS 304.66</strain>
    </source>
</reference>